<organism evidence="1 2">
    <name type="scientific">Patiriisocius marinistellae</name>
    <dbReference type="NCBI Taxonomy" id="2494560"/>
    <lineage>
        <taxon>Bacteria</taxon>
        <taxon>Pseudomonadati</taxon>
        <taxon>Bacteroidota</taxon>
        <taxon>Flavobacteriia</taxon>
        <taxon>Flavobacteriales</taxon>
        <taxon>Flavobacteriaceae</taxon>
        <taxon>Patiriisocius</taxon>
    </lineage>
</organism>
<comment type="caution">
    <text evidence="1">The sequence shown here is derived from an EMBL/GenBank/DDBJ whole genome shotgun (WGS) entry which is preliminary data.</text>
</comment>
<dbReference type="AlphaFoldDB" id="A0A5J4FYY7"/>
<dbReference type="EMBL" id="BKCF01000001">
    <property type="protein sequence ID" value="GEQ85376.1"/>
    <property type="molecule type" value="Genomic_DNA"/>
</dbReference>
<sequence length="132" mass="15440">MEYKIIDSPILIKESFAFLEKDYGFEIIEEDIDNSGVLFIYQNASGKVSLCFDYRNNEFNVTLIKGKYTAYPNDAEYWETVKPMESLIKKNDPNFNTQKLQPNGKEYIEAVRLNANLLQKYGNKVLKGQEWF</sequence>
<name>A0A5J4FYY7_9FLAO</name>
<reference evidence="1 2" key="1">
    <citation type="submission" date="2019-08" db="EMBL/GenBank/DDBJ databases">
        <title>Ulvibacter marinistellae sp. nov., isolated from a starfish, Patiria pectinifera.</title>
        <authorList>
            <person name="Kawano K."/>
            <person name="Ushijima N."/>
            <person name="Kihara M."/>
            <person name="Itoh H."/>
        </authorList>
    </citation>
    <scope>NUCLEOTIDE SEQUENCE [LARGE SCALE GENOMIC DNA]</scope>
    <source>
        <strain evidence="1 2">KK4</strain>
    </source>
</reference>
<evidence type="ECO:0000313" key="2">
    <source>
        <dbReference type="Proteomes" id="UP000326994"/>
    </source>
</evidence>
<evidence type="ECO:0008006" key="3">
    <source>
        <dbReference type="Google" id="ProtNLM"/>
    </source>
</evidence>
<accession>A0A5J4FYY7</accession>
<proteinExistence type="predicted"/>
<dbReference type="RefSeq" id="WP_151893299.1">
    <property type="nucleotide sequence ID" value="NZ_BKCF01000001.1"/>
</dbReference>
<protein>
    <recommendedName>
        <fullName evidence="3">Immunity protein 63 domain-containing protein</fullName>
    </recommendedName>
</protein>
<gene>
    <name evidence="1" type="ORF">ULMS_08840</name>
</gene>
<keyword evidence="2" id="KW-1185">Reference proteome</keyword>
<dbReference type="Proteomes" id="UP000326994">
    <property type="component" value="Unassembled WGS sequence"/>
</dbReference>
<evidence type="ECO:0000313" key="1">
    <source>
        <dbReference type="EMBL" id="GEQ85376.1"/>
    </source>
</evidence>